<dbReference type="Proteomes" id="UP001140949">
    <property type="component" value="Unassembled WGS sequence"/>
</dbReference>
<sequence>MGGWAIAVHGGAGVDPKLPQSRQDEAKRLLTRCLQAGIGALRSGASAVDVVELVVRELETDPLFNSGAGRPSRGTARPRWRRASWTGRGAAAGPCPASGPSRIRCPSPGWSWTARLTPTWPSKAQSNSQGNRVWRWWTTAISSPRTTWACEACQRGQLNHVRLPNPASGNRHVQRNRRRRAPPDERPADRHLRAGNRRVCRRGRHRPVRCGHVPGGLVNKMNGRIGDSPLIGAGTYACDVCAVSCTGRERRSSGGRWPGTWPR</sequence>
<comment type="caution">
    <text evidence="3">The sequence shown here is derived from an EMBL/GenBank/DDBJ whole genome shotgun (WGS) entry which is preliminary data.</text>
</comment>
<dbReference type="InterPro" id="IPR000246">
    <property type="entry name" value="Peptidase_T2"/>
</dbReference>
<dbReference type="EMBL" id="JANAVB010004045">
    <property type="protein sequence ID" value="KAJ6849019.1"/>
    <property type="molecule type" value="Genomic_DNA"/>
</dbReference>
<evidence type="ECO:0000256" key="1">
    <source>
        <dbReference type="ARBA" id="ARBA00011601"/>
    </source>
</evidence>
<dbReference type="Gene3D" id="3.60.20.30">
    <property type="entry name" value="(Glycosyl)asparaginase"/>
    <property type="match status" value="1"/>
</dbReference>
<proteinExistence type="predicted"/>
<name>A0AAX6I734_IRIPA</name>
<protein>
    <submittedName>
        <fullName evidence="3">Isoaspartyl peptidase/L-asparaginase 2</fullName>
    </submittedName>
</protein>
<dbReference type="GO" id="GO:0016787">
    <property type="term" value="F:hydrolase activity"/>
    <property type="evidence" value="ECO:0007669"/>
    <property type="project" value="InterPro"/>
</dbReference>
<dbReference type="InterPro" id="IPR029055">
    <property type="entry name" value="Ntn_hydrolases_N"/>
</dbReference>
<evidence type="ECO:0000313" key="4">
    <source>
        <dbReference type="Proteomes" id="UP001140949"/>
    </source>
</evidence>
<gene>
    <name evidence="3" type="ORF">M6B38_271640</name>
</gene>
<evidence type="ECO:0000256" key="2">
    <source>
        <dbReference type="SAM" id="MobiDB-lite"/>
    </source>
</evidence>
<comment type="subunit">
    <text evidence="1">Heterotetramer of two alpha and two beta chains arranged as a dimer of alpha/beta heterodimers.</text>
</comment>
<dbReference type="SUPFAM" id="SSF56235">
    <property type="entry name" value="N-terminal nucleophile aminohydrolases (Ntn hydrolases)"/>
    <property type="match status" value="2"/>
</dbReference>
<evidence type="ECO:0000313" key="3">
    <source>
        <dbReference type="EMBL" id="KAJ6849019.1"/>
    </source>
</evidence>
<reference evidence="3" key="1">
    <citation type="journal article" date="2023" name="GigaByte">
        <title>Genome assembly of the bearded iris, Iris pallida Lam.</title>
        <authorList>
            <person name="Bruccoleri R.E."/>
            <person name="Oakeley E.J."/>
            <person name="Faust A.M.E."/>
            <person name="Altorfer M."/>
            <person name="Dessus-Babus S."/>
            <person name="Burckhardt D."/>
            <person name="Oertli M."/>
            <person name="Naumann U."/>
            <person name="Petersen F."/>
            <person name="Wong J."/>
        </authorList>
    </citation>
    <scope>NUCLEOTIDE SEQUENCE</scope>
    <source>
        <strain evidence="3">GSM-AAB239-AS_SAM_17_03QT</strain>
    </source>
</reference>
<dbReference type="PANTHER" id="PTHR10188">
    <property type="entry name" value="L-ASPARAGINASE"/>
    <property type="match status" value="1"/>
</dbReference>
<keyword evidence="4" id="KW-1185">Reference proteome</keyword>
<reference evidence="3" key="2">
    <citation type="submission" date="2023-04" db="EMBL/GenBank/DDBJ databases">
        <authorList>
            <person name="Bruccoleri R.E."/>
            <person name="Oakeley E.J."/>
            <person name="Faust A.-M."/>
            <person name="Dessus-Babus S."/>
            <person name="Altorfer M."/>
            <person name="Burckhardt D."/>
            <person name="Oertli M."/>
            <person name="Naumann U."/>
            <person name="Petersen F."/>
            <person name="Wong J."/>
        </authorList>
    </citation>
    <scope>NUCLEOTIDE SEQUENCE</scope>
    <source>
        <strain evidence="3">GSM-AAB239-AS_SAM_17_03QT</strain>
        <tissue evidence="3">Leaf</tissue>
    </source>
</reference>
<dbReference type="Pfam" id="PF01112">
    <property type="entry name" value="Asparaginase_2"/>
    <property type="match status" value="2"/>
</dbReference>
<organism evidence="3 4">
    <name type="scientific">Iris pallida</name>
    <name type="common">Sweet iris</name>
    <dbReference type="NCBI Taxonomy" id="29817"/>
    <lineage>
        <taxon>Eukaryota</taxon>
        <taxon>Viridiplantae</taxon>
        <taxon>Streptophyta</taxon>
        <taxon>Embryophyta</taxon>
        <taxon>Tracheophyta</taxon>
        <taxon>Spermatophyta</taxon>
        <taxon>Magnoliopsida</taxon>
        <taxon>Liliopsida</taxon>
        <taxon>Asparagales</taxon>
        <taxon>Iridaceae</taxon>
        <taxon>Iridoideae</taxon>
        <taxon>Irideae</taxon>
        <taxon>Iris</taxon>
    </lineage>
</organism>
<accession>A0AAX6I734</accession>
<feature type="region of interest" description="Disordered" evidence="2">
    <location>
        <begin position="160"/>
        <end position="195"/>
    </location>
</feature>
<feature type="compositionally biased region" description="Basic and acidic residues" evidence="2">
    <location>
        <begin position="181"/>
        <end position="192"/>
    </location>
</feature>
<dbReference type="AlphaFoldDB" id="A0AAX6I734"/>
<dbReference type="PANTHER" id="PTHR10188:SF13">
    <property type="entry name" value="ISOASPARTYL PEPTIDASE_L-ASPARAGINASE 2-RELATED"/>
    <property type="match status" value="1"/>
</dbReference>